<dbReference type="PROSITE" id="PS51388">
    <property type="entry name" value="GED"/>
    <property type="match status" value="1"/>
</dbReference>
<dbReference type="GO" id="GO:0005874">
    <property type="term" value="C:microtubule"/>
    <property type="evidence" value="ECO:0007669"/>
    <property type="project" value="TreeGrafter"/>
</dbReference>
<dbReference type="PANTHER" id="PTHR11566:SF21">
    <property type="entry name" value="DYNAMIN RELATED PROTEIN 1, ISOFORM A"/>
    <property type="match status" value="1"/>
</dbReference>
<dbReference type="GO" id="GO:0005525">
    <property type="term" value="F:GTP binding"/>
    <property type="evidence" value="ECO:0007669"/>
    <property type="project" value="InterPro"/>
</dbReference>
<dbReference type="GO" id="GO:0048312">
    <property type="term" value="P:intracellular distribution of mitochondria"/>
    <property type="evidence" value="ECO:0007669"/>
    <property type="project" value="TreeGrafter"/>
</dbReference>
<comment type="caution">
    <text evidence="2">The sequence shown here is derived from an EMBL/GenBank/DDBJ whole genome shotgun (WGS) entry which is preliminary data.</text>
</comment>
<dbReference type="GO" id="GO:0008017">
    <property type="term" value="F:microtubule binding"/>
    <property type="evidence" value="ECO:0007669"/>
    <property type="project" value="TreeGrafter"/>
</dbReference>
<evidence type="ECO:0000313" key="3">
    <source>
        <dbReference type="Proteomes" id="UP001209570"/>
    </source>
</evidence>
<dbReference type="Pfam" id="PF01031">
    <property type="entry name" value="Dynamin_M"/>
    <property type="match status" value="1"/>
</dbReference>
<protein>
    <recommendedName>
        <fullName evidence="1">GED domain-containing protein</fullName>
    </recommendedName>
</protein>
<dbReference type="GO" id="GO:0016020">
    <property type="term" value="C:membrane"/>
    <property type="evidence" value="ECO:0007669"/>
    <property type="project" value="TreeGrafter"/>
</dbReference>
<dbReference type="GO" id="GO:0016559">
    <property type="term" value="P:peroxisome fission"/>
    <property type="evidence" value="ECO:0007669"/>
    <property type="project" value="TreeGrafter"/>
</dbReference>
<dbReference type="GO" id="GO:0006897">
    <property type="term" value="P:endocytosis"/>
    <property type="evidence" value="ECO:0007669"/>
    <property type="project" value="TreeGrafter"/>
</dbReference>
<dbReference type="InterPro" id="IPR022812">
    <property type="entry name" value="Dynamin"/>
</dbReference>
<dbReference type="Gene3D" id="1.20.120.1240">
    <property type="entry name" value="Dynamin, middle domain"/>
    <property type="match status" value="1"/>
</dbReference>
<keyword evidence="3" id="KW-1185">Reference proteome</keyword>
<accession>A0AAD5LRH3</accession>
<gene>
    <name evidence="2" type="ORF">P43SY_011170</name>
</gene>
<dbReference type="Proteomes" id="UP001209570">
    <property type="component" value="Unassembled WGS sequence"/>
</dbReference>
<organism evidence="2 3">
    <name type="scientific">Pythium insidiosum</name>
    <name type="common">Pythiosis disease agent</name>
    <dbReference type="NCBI Taxonomy" id="114742"/>
    <lineage>
        <taxon>Eukaryota</taxon>
        <taxon>Sar</taxon>
        <taxon>Stramenopiles</taxon>
        <taxon>Oomycota</taxon>
        <taxon>Peronosporomycetes</taxon>
        <taxon>Pythiales</taxon>
        <taxon>Pythiaceae</taxon>
        <taxon>Pythium</taxon>
    </lineage>
</organism>
<evidence type="ECO:0000313" key="2">
    <source>
        <dbReference type="EMBL" id="KAJ0390518.1"/>
    </source>
</evidence>
<dbReference type="EMBL" id="JAKCXM010002005">
    <property type="protein sequence ID" value="KAJ0390518.1"/>
    <property type="molecule type" value="Genomic_DNA"/>
</dbReference>
<evidence type="ECO:0000259" key="1">
    <source>
        <dbReference type="PROSITE" id="PS51388"/>
    </source>
</evidence>
<dbReference type="InterPro" id="IPR020850">
    <property type="entry name" value="GED_dom"/>
</dbReference>
<sequence length="381" mass="44127">MDKASTELQSLGMPTDTPAARRQAFLQWVHTFLRYMKAAADGEYEVLPKQNGAGGPDLRLRAVLRKHETEFMLALDKTKQVIPGVGSIKRPDEVREGDAVEVSVDDKWQAAKVERVRGSDIICSVHRSEWLGPNRWRYPKSDKDDVSLSEFIKLNRGDELAVFPSYRVFCNIFRRWVDQWEPPLEELLRQYRVKTLDVSSRLVEATGAIRRVEKFIKDSAQEIMRDVSDAARKELMDLLDSERRPYTQDGRLFEALDRMRQEILQRRVDEYVANGGNGDLMAAMSALLLSNECREEEEMKSSLRAYVEVAVARVNDVIPMRTNARLVAVFLDRLESQLMMTTDERLERLLQEPPHMQQRREELEKEVMTLRAAKEITESFY</sequence>
<dbReference type="GO" id="GO:0000266">
    <property type="term" value="P:mitochondrial fission"/>
    <property type="evidence" value="ECO:0007669"/>
    <property type="project" value="TreeGrafter"/>
</dbReference>
<reference evidence="2" key="1">
    <citation type="submission" date="2021-12" db="EMBL/GenBank/DDBJ databases">
        <title>Prjna785345.</title>
        <authorList>
            <person name="Rujirawat T."/>
            <person name="Krajaejun T."/>
        </authorList>
    </citation>
    <scope>NUCLEOTIDE SEQUENCE</scope>
    <source>
        <strain evidence="2">Pi057C3</strain>
    </source>
</reference>
<dbReference type="InterPro" id="IPR000375">
    <property type="entry name" value="Dynamin_stalk"/>
</dbReference>
<dbReference type="AlphaFoldDB" id="A0AAD5LRH3"/>
<name>A0AAD5LRH3_PYTIN</name>
<feature type="domain" description="GED" evidence="1">
    <location>
        <begin position="296"/>
        <end position="381"/>
    </location>
</feature>
<dbReference type="InterPro" id="IPR003130">
    <property type="entry name" value="GED"/>
</dbReference>
<dbReference type="GO" id="GO:0005739">
    <property type="term" value="C:mitochondrion"/>
    <property type="evidence" value="ECO:0007669"/>
    <property type="project" value="TreeGrafter"/>
</dbReference>
<dbReference type="SMART" id="SM00302">
    <property type="entry name" value="GED"/>
    <property type="match status" value="1"/>
</dbReference>
<dbReference type="PANTHER" id="PTHR11566">
    <property type="entry name" value="DYNAMIN"/>
    <property type="match status" value="1"/>
</dbReference>
<dbReference type="GO" id="GO:0003924">
    <property type="term" value="F:GTPase activity"/>
    <property type="evidence" value="ECO:0007669"/>
    <property type="project" value="InterPro"/>
</dbReference>
<dbReference type="Pfam" id="PF02212">
    <property type="entry name" value="GED"/>
    <property type="match status" value="1"/>
</dbReference>
<proteinExistence type="predicted"/>